<protein>
    <recommendedName>
        <fullName evidence="2 5">Acylphosphatase</fullName>
        <ecNumber evidence="2 5">3.6.1.7</ecNumber>
    </recommendedName>
</protein>
<evidence type="ECO:0000259" key="8">
    <source>
        <dbReference type="PROSITE" id="PS51160"/>
    </source>
</evidence>
<accession>A0A1M2VFA8</accession>
<dbReference type="InterPro" id="IPR001792">
    <property type="entry name" value="Acylphosphatase-like_dom"/>
</dbReference>
<feature type="active site" evidence="5">
    <location>
        <position position="20"/>
    </location>
</feature>
<dbReference type="PRINTS" id="PR00112">
    <property type="entry name" value="ACYLPHPHTASE"/>
</dbReference>
<dbReference type="PANTHER" id="PTHR10029:SF3">
    <property type="entry name" value="ACYLPHOSPHATASE-RELATED"/>
    <property type="match status" value="1"/>
</dbReference>
<evidence type="ECO:0000256" key="4">
    <source>
        <dbReference type="ARBA" id="ARBA00047645"/>
    </source>
</evidence>
<dbReference type="SUPFAM" id="SSF54975">
    <property type="entry name" value="Acylphosphatase/BLUF domain-like"/>
    <property type="match status" value="1"/>
</dbReference>
<evidence type="ECO:0000256" key="5">
    <source>
        <dbReference type="PROSITE-ProRule" id="PRU00520"/>
    </source>
</evidence>
<dbReference type="PROSITE" id="PS00150">
    <property type="entry name" value="ACYLPHOSPHATASE_1"/>
    <property type="match status" value="1"/>
</dbReference>
<dbReference type="PROSITE" id="PS51160">
    <property type="entry name" value="ACYLPHOSPHATASE_3"/>
    <property type="match status" value="1"/>
</dbReference>
<dbReference type="InterPro" id="IPR020456">
    <property type="entry name" value="Acylphosphatase"/>
</dbReference>
<sequence>MTYRTVDFLVKGKVQGVYFRVFTRDAAQQLGVVGWVKNDPCGDVVGTAQGEESALAKFKEALHEGPAQAQVASVEFTNEAPLERLQFQGFEKIRNQPAR</sequence>
<dbReference type="GO" id="GO:0003998">
    <property type="term" value="F:acylphosphatase activity"/>
    <property type="evidence" value="ECO:0007669"/>
    <property type="project" value="UniProtKB-EC"/>
</dbReference>
<comment type="similarity">
    <text evidence="1 7">Belongs to the acylphosphatase family.</text>
</comment>
<comment type="caution">
    <text evidence="9">The sequence shown here is derived from an EMBL/GenBank/DDBJ whole genome shotgun (WGS) entry which is preliminary data.</text>
</comment>
<dbReference type="PROSITE" id="PS00151">
    <property type="entry name" value="ACYLPHOSPHATASE_2"/>
    <property type="match status" value="1"/>
</dbReference>
<keyword evidence="3 5" id="KW-0378">Hydrolase</keyword>
<dbReference type="Proteomes" id="UP000184267">
    <property type="component" value="Unassembled WGS sequence"/>
</dbReference>
<dbReference type="Pfam" id="PF00708">
    <property type="entry name" value="Acylphosphatase"/>
    <property type="match status" value="1"/>
</dbReference>
<dbReference type="OrthoDB" id="7961613at2759"/>
<comment type="catalytic activity">
    <reaction evidence="4 5 6">
        <text>an acyl phosphate + H2O = a carboxylate + phosphate + H(+)</text>
        <dbReference type="Rhea" id="RHEA:14965"/>
        <dbReference type="ChEBI" id="CHEBI:15377"/>
        <dbReference type="ChEBI" id="CHEBI:15378"/>
        <dbReference type="ChEBI" id="CHEBI:29067"/>
        <dbReference type="ChEBI" id="CHEBI:43474"/>
        <dbReference type="ChEBI" id="CHEBI:59918"/>
        <dbReference type="EC" id="3.6.1.7"/>
    </reaction>
</comment>
<dbReference type="PANTHER" id="PTHR10029">
    <property type="entry name" value="ACYLPHOSPHATASE"/>
    <property type="match status" value="1"/>
</dbReference>
<organism evidence="9 10">
    <name type="scientific">Trametes pubescens</name>
    <name type="common">White-rot fungus</name>
    <dbReference type="NCBI Taxonomy" id="154538"/>
    <lineage>
        <taxon>Eukaryota</taxon>
        <taxon>Fungi</taxon>
        <taxon>Dikarya</taxon>
        <taxon>Basidiomycota</taxon>
        <taxon>Agaricomycotina</taxon>
        <taxon>Agaricomycetes</taxon>
        <taxon>Polyporales</taxon>
        <taxon>Polyporaceae</taxon>
        <taxon>Trametes</taxon>
    </lineage>
</organism>
<dbReference type="STRING" id="154538.A0A1M2VFA8"/>
<evidence type="ECO:0000256" key="1">
    <source>
        <dbReference type="ARBA" id="ARBA00005614"/>
    </source>
</evidence>
<evidence type="ECO:0000313" key="9">
    <source>
        <dbReference type="EMBL" id="OJT06275.1"/>
    </source>
</evidence>
<evidence type="ECO:0000313" key="10">
    <source>
        <dbReference type="Proteomes" id="UP000184267"/>
    </source>
</evidence>
<dbReference type="EMBL" id="MNAD01001330">
    <property type="protein sequence ID" value="OJT06275.1"/>
    <property type="molecule type" value="Genomic_DNA"/>
</dbReference>
<reference evidence="9 10" key="1">
    <citation type="submission" date="2016-10" db="EMBL/GenBank/DDBJ databases">
        <title>Genome sequence of the basidiomycete white-rot fungus Trametes pubescens.</title>
        <authorList>
            <person name="Makela M.R."/>
            <person name="Granchi Z."/>
            <person name="Peng M."/>
            <person name="De Vries R.P."/>
            <person name="Grigoriev I."/>
            <person name="Riley R."/>
            <person name="Hilden K."/>
        </authorList>
    </citation>
    <scope>NUCLEOTIDE SEQUENCE [LARGE SCALE GENOMIC DNA]</scope>
    <source>
        <strain evidence="9 10">FBCC735</strain>
    </source>
</reference>
<feature type="domain" description="Acylphosphatase-like" evidence="8">
    <location>
        <begin position="5"/>
        <end position="94"/>
    </location>
</feature>
<name>A0A1M2VFA8_TRAPU</name>
<dbReference type="EC" id="3.6.1.7" evidence="2 5"/>
<dbReference type="InterPro" id="IPR036046">
    <property type="entry name" value="Acylphosphatase-like_dom_sf"/>
</dbReference>
<proteinExistence type="inferred from homology"/>
<dbReference type="Gene3D" id="3.30.70.100">
    <property type="match status" value="1"/>
</dbReference>
<feature type="active site" evidence="5">
    <location>
        <position position="38"/>
    </location>
</feature>
<evidence type="ECO:0000256" key="6">
    <source>
        <dbReference type="RuleBase" id="RU000553"/>
    </source>
</evidence>
<evidence type="ECO:0000256" key="3">
    <source>
        <dbReference type="ARBA" id="ARBA00022801"/>
    </source>
</evidence>
<dbReference type="AlphaFoldDB" id="A0A1M2VFA8"/>
<gene>
    <name evidence="9" type="ORF">TRAPUB_2855</name>
</gene>
<evidence type="ECO:0000256" key="2">
    <source>
        <dbReference type="ARBA" id="ARBA00012150"/>
    </source>
</evidence>
<dbReference type="InterPro" id="IPR017968">
    <property type="entry name" value="Acylphosphatase_CS"/>
</dbReference>
<evidence type="ECO:0000256" key="7">
    <source>
        <dbReference type="RuleBase" id="RU004168"/>
    </source>
</evidence>
<dbReference type="OMA" id="WVRNTSH"/>
<keyword evidence="10" id="KW-1185">Reference proteome</keyword>